<keyword evidence="1" id="KW-0255">Endonuclease</keyword>
<keyword evidence="1" id="KW-0540">Nuclease</keyword>
<proteinExistence type="predicted"/>
<dbReference type="EMBL" id="PDLL01000288">
    <property type="protein sequence ID" value="PYY68615.1"/>
    <property type="molecule type" value="Genomic_DNA"/>
</dbReference>
<reference evidence="1 2" key="1">
    <citation type="journal article" date="2018" name="Appl. Microbiol. Biotechnol.">
        <title>Characterization of the caprolactam degradation pathway in Pseudomonas jessenii using mass spectrometry-based proteomics.</title>
        <authorList>
            <person name="Otzen M."/>
            <person name="Palacio C."/>
            <person name="Janssen D.B."/>
        </authorList>
    </citation>
    <scope>NUCLEOTIDE SEQUENCE [LARGE SCALE GENOMIC DNA]</scope>
    <source>
        <strain evidence="1 2">GO3</strain>
    </source>
</reference>
<keyword evidence="1" id="KW-0378">Hydrolase</keyword>
<organism evidence="1 2">
    <name type="scientific">Pseudomonas jessenii</name>
    <dbReference type="NCBI Taxonomy" id="77298"/>
    <lineage>
        <taxon>Bacteria</taxon>
        <taxon>Pseudomonadati</taxon>
        <taxon>Pseudomonadota</taxon>
        <taxon>Gammaproteobacteria</taxon>
        <taxon>Pseudomonadales</taxon>
        <taxon>Pseudomonadaceae</taxon>
        <taxon>Pseudomonas</taxon>
    </lineage>
</organism>
<accession>A0A2W0ERQ4</accession>
<sequence length="657" mass="73048">MKIDSDEVLKNHLQAILAGPSQSENNLRWASALGGFLEEVEGAIPGRLANRDFLLHLWNSEAVSSTGNGHVNIEPALDNPDFVQWFAKRFAQPLPTDPVEAQNYLINLYDELSRRMRALCTRNAWLKLNRVMCAFFPEQFTTIADKGRLYVLHRALGGDIHDHHVLKHLAIRTRIDSVLGPVEPGEESVRRLCLPWLLYVRLDTTNASETAEPVEPTKLGLTPLPAVLRRKGLTALGGGFATVLEMLDDLNQGVTREEFADLLRQFKPDLRDNSVSTMINVIARELDICKREDGIYGLSARGLNLLETQDPDELADHLLTRVLGIDHVITQLKSGPCSKSHLVVKLQSINPGWTKADVPTAILSWLRNLGVIEPNSERMLLLTERGRRWGEMIAWEPQSLPQNTINVIEPVDPAELNNLDLPNFNDIVTRLGARAGRQMAFDAQLIWQLHAGLWSNPRRHFAVLTGISGSGKTQLALNYAHALCGSTLDQAPNIQVIPVQPGWYDPSPLLGYVSPLSDSIYRSAPFLEVLLQAAGSPQTPYVVILDEMNLSHPEQYLAPILSAMETGGYLDLHQLGNDIVHVPETLRYPANLAIIGTVNMDETTHGLSDKVLDRAYTLEFWKIDVDAFPGWQTTTLPADLRGQVREAIQGLVKALEP</sequence>
<comment type="caution">
    <text evidence="1">The sequence shown here is derived from an EMBL/GenBank/DDBJ whole genome shotgun (WGS) entry which is preliminary data.</text>
</comment>
<protein>
    <submittedName>
        <fullName evidence="1">Restriction endonuclease</fullName>
    </submittedName>
</protein>
<dbReference type="OrthoDB" id="9781481at2"/>
<dbReference type="GO" id="GO:0004519">
    <property type="term" value="F:endonuclease activity"/>
    <property type="evidence" value="ECO:0007669"/>
    <property type="project" value="UniProtKB-KW"/>
</dbReference>
<feature type="non-terminal residue" evidence="1">
    <location>
        <position position="657"/>
    </location>
</feature>
<dbReference type="SUPFAM" id="SSF52540">
    <property type="entry name" value="P-loop containing nucleoside triphosphate hydrolases"/>
    <property type="match status" value="1"/>
</dbReference>
<dbReference type="RefSeq" id="WP_110661024.1">
    <property type="nucleotide sequence ID" value="NZ_PDLL01000288.1"/>
</dbReference>
<dbReference type="Gene3D" id="3.40.50.300">
    <property type="entry name" value="P-loop containing nucleotide triphosphate hydrolases"/>
    <property type="match status" value="1"/>
</dbReference>
<evidence type="ECO:0000313" key="1">
    <source>
        <dbReference type="EMBL" id="PYY68615.1"/>
    </source>
</evidence>
<evidence type="ECO:0000313" key="2">
    <source>
        <dbReference type="Proteomes" id="UP000247437"/>
    </source>
</evidence>
<dbReference type="Proteomes" id="UP000247437">
    <property type="component" value="Unassembled WGS sequence"/>
</dbReference>
<gene>
    <name evidence="1" type="ORF">CRX42_20770</name>
</gene>
<dbReference type="AlphaFoldDB" id="A0A2W0ERQ4"/>
<dbReference type="InterPro" id="IPR027417">
    <property type="entry name" value="P-loop_NTPase"/>
</dbReference>
<name>A0A2W0ERQ4_PSEJE</name>